<keyword evidence="2" id="KW-0378">Hydrolase</keyword>
<accession>K1TAR2</accession>
<dbReference type="Gene3D" id="3.40.50.1110">
    <property type="entry name" value="SGNH hydrolase"/>
    <property type="match status" value="1"/>
</dbReference>
<sequence>AVPSTAVNVTVVGGALAAAAVAEAPDVRRIWVCGDSTVTDQTANLPYAPGTSYCGWGQMLPAYLPDVCITNHAHSGLTTESFTSEGHWDIVKPRLRAGDICLYQFGHNDQKLAHLQAYGGYTDRLRTYIKEARTAGAVPVLVTPLARNSWKDAAHYNDFLADFADAVLTLGKAENVMVLDLHTWAMALMQQDGLETAKRWFYPGDYTHTNDFGAYKMAGFVAHALGDAL</sequence>
<dbReference type="InterPro" id="IPR037459">
    <property type="entry name" value="RhgT-like"/>
</dbReference>
<evidence type="ECO:0000313" key="4">
    <source>
        <dbReference type="EMBL" id="EKC63495.1"/>
    </source>
</evidence>
<evidence type="ECO:0000256" key="2">
    <source>
        <dbReference type="ARBA" id="ARBA00022801"/>
    </source>
</evidence>
<gene>
    <name evidence="4" type="ORF">LEA_11309</name>
</gene>
<comment type="caution">
    <text evidence="4">The sequence shown here is derived from an EMBL/GenBank/DDBJ whole genome shotgun (WGS) entry which is preliminary data.</text>
</comment>
<reference evidence="4" key="1">
    <citation type="journal article" date="2013" name="Environ. Microbiol.">
        <title>Microbiota from the distal guts of lean and obese adolescents exhibit partial functional redundancy besides clear differences in community structure.</title>
        <authorList>
            <person name="Ferrer M."/>
            <person name="Ruiz A."/>
            <person name="Lanza F."/>
            <person name="Haange S.B."/>
            <person name="Oberbach A."/>
            <person name="Till H."/>
            <person name="Bargiela R."/>
            <person name="Campoy C."/>
            <person name="Segura M.T."/>
            <person name="Richter M."/>
            <person name="von Bergen M."/>
            <person name="Seifert J."/>
            <person name="Suarez A."/>
        </authorList>
    </citation>
    <scope>NUCLEOTIDE SEQUENCE</scope>
</reference>
<dbReference type="InterPro" id="IPR036514">
    <property type="entry name" value="SGNH_hydro_sf"/>
</dbReference>
<dbReference type="InterPro" id="IPR013830">
    <property type="entry name" value="SGNH_hydro"/>
</dbReference>
<dbReference type="PANTHER" id="PTHR43695">
    <property type="entry name" value="PUTATIVE (AFU_ORTHOLOGUE AFUA_2G17250)-RELATED"/>
    <property type="match status" value="1"/>
</dbReference>
<feature type="non-terminal residue" evidence="4">
    <location>
        <position position="229"/>
    </location>
</feature>
<dbReference type="CDD" id="cd01821">
    <property type="entry name" value="Rhamnogalacturan_acetylesterase_like"/>
    <property type="match status" value="1"/>
</dbReference>
<dbReference type="PANTHER" id="PTHR43695:SF1">
    <property type="entry name" value="RHAMNOGALACTURONAN ACETYLESTERASE"/>
    <property type="match status" value="1"/>
</dbReference>
<feature type="non-terminal residue" evidence="4">
    <location>
        <position position="1"/>
    </location>
</feature>
<evidence type="ECO:0000259" key="3">
    <source>
        <dbReference type="Pfam" id="PF13472"/>
    </source>
</evidence>
<organism evidence="4">
    <name type="scientific">human gut metagenome</name>
    <dbReference type="NCBI Taxonomy" id="408170"/>
    <lineage>
        <taxon>unclassified sequences</taxon>
        <taxon>metagenomes</taxon>
        <taxon>organismal metagenomes</taxon>
    </lineage>
</organism>
<feature type="domain" description="SGNH hydrolase-type esterase" evidence="3">
    <location>
        <begin position="33"/>
        <end position="213"/>
    </location>
</feature>
<proteinExistence type="inferred from homology"/>
<evidence type="ECO:0000256" key="1">
    <source>
        <dbReference type="ARBA" id="ARBA00008668"/>
    </source>
</evidence>
<dbReference type="GO" id="GO:0016787">
    <property type="term" value="F:hydrolase activity"/>
    <property type="evidence" value="ECO:0007669"/>
    <property type="project" value="UniProtKB-KW"/>
</dbReference>
<comment type="similarity">
    <text evidence="1">Belongs to the 'GDSL' lipolytic enzyme family.</text>
</comment>
<dbReference type="SUPFAM" id="SSF52266">
    <property type="entry name" value="SGNH hydrolase"/>
    <property type="match status" value="1"/>
</dbReference>
<dbReference type="EMBL" id="AJWY01007616">
    <property type="protein sequence ID" value="EKC63495.1"/>
    <property type="molecule type" value="Genomic_DNA"/>
</dbReference>
<dbReference type="Pfam" id="PF13472">
    <property type="entry name" value="Lipase_GDSL_2"/>
    <property type="match status" value="1"/>
</dbReference>
<name>K1TAR2_9ZZZZ</name>
<dbReference type="AlphaFoldDB" id="K1TAR2"/>
<protein>
    <submittedName>
        <fullName evidence="4">Rhamnogalacturonan acetylesterase</fullName>
    </submittedName>
</protein>